<proteinExistence type="predicted"/>
<sequence length="118" mass="12436">MAHSLQPCMVPTGSIPVYVWDSRGAPVMLSNNGSTPTVLLTPSNHSIMSMSGATPELLMALGPRQLTAFFSSGVGGKRKEPDSGVGTPLDLYNISILKPLMEIETSSLSTACRLLESS</sequence>
<organism evidence="1 2">
    <name type="scientific">Populus alba</name>
    <name type="common">White poplar</name>
    <dbReference type="NCBI Taxonomy" id="43335"/>
    <lineage>
        <taxon>Eukaryota</taxon>
        <taxon>Viridiplantae</taxon>
        <taxon>Streptophyta</taxon>
        <taxon>Embryophyta</taxon>
        <taxon>Tracheophyta</taxon>
        <taxon>Spermatophyta</taxon>
        <taxon>Magnoliopsida</taxon>
        <taxon>eudicotyledons</taxon>
        <taxon>Gunneridae</taxon>
        <taxon>Pentapetalae</taxon>
        <taxon>rosids</taxon>
        <taxon>fabids</taxon>
        <taxon>Malpighiales</taxon>
        <taxon>Salicaceae</taxon>
        <taxon>Saliceae</taxon>
        <taxon>Populus</taxon>
    </lineage>
</organism>
<name>A0ACC4CCS2_POPAL</name>
<keyword evidence="2" id="KW-1185">Reference proteome</keyword>
<reference evidence="1 2" key="1">
    <citation type="journal article" date="2024" name="Plant Biotechnol. J.">
        <title>Genome and CRISPR/Cas9 system of a widespread forest tree (Populus alba) in the world.</title>
        <authorList>
            <person name="Liu Y.J."/>
            <person name="Jiang P.F."/>
            <person name="Han X.M."/>
            <person name="Li X.Y."/>
            <person name="Wang H.M."/>
            <person name="Wang Y.J."/>
            <person name="Wang X.X."/>
            <person name="Zeng Q.Y."/>
        </authorList>
    </citation>
    <scope>NUCLEOTIDE SEQUENCE [LARGE SCALE GENOMIC DNA]</scope>
    <source>
        <strain evidence="2">cv. PAL-ZL1</strain>
    </source>
</reference>
<accession>A0ACC4CCS2</accession>
<comment type="caution">
    <text evidence="1">The sequence shown here is derived from an EMBL/GenBank/DDBJ whole genome shotgun (WGS) entry which is preliminary data.</text>
</comment>
<dbReference type="EMBL" id="RCHU02000005">
    <property type="protein sequence ID" value="KAL3592988.1"/>
    <property type="molecule type" value="Genomic_DNA"/>
</dbReference>
<protein>
    <submittedName>
        <fullName evidence="1">Uncharacterized protein</fullName>
    </submittedName>
</protein>
<evidence type="ECO:0000313" key="1">
    <source>
        <dbReference type="EMBL" id="KAL3592988.1"/>
    </source>
</evidence>
<evidence type="ECO:0000313" key="2">
    <source>
        <dbReference type="Proteomes" id="UP000309997"/>
    </source>
</evidence>
<gene>
    <name evidence="1" type="ORF">D5086_011628</name>
</gene>
<dbReference type="Proteomes" id="UP000309997">
    <property type="component" value="Unassembled WGS sequence"/>
</dbReference>